<accession>A0ABT5EEW7</accession>
<evidence type="ECO:0000256" key="1">
    <source>
        <dbReference type="SAM" id="SignalP"/>
    </source>
</evidence>
<keyword evidence="1" id="KW-0732">Signal</keyword>
<comment type="caution">
    <text evidence="2">The sequence shown here is derived from an EMBL/GenBank/DDBJ whole genome shotgun (WGS) entry which is preliminary data.</text>
</comment>
<feature type="chain" id="PRO_5047019735" evidence="1">
    <location>
        <begin position="24"/>
        <end position="267"/>
    </location>
</feature>
<name>A0ABT5EEW7_9BACT</name>
<dbReference type="RefSeq" id="WP_272091918.1">
    <property type="nucleotide sequence ID" value="NZ_JAQNDL010000005.1"/>
</dbReference>
<dbReference type="Proteomes" id="UP001221686">
    <property type="component" value="Unassembled WGS sequence"/>
</dbReference>
<protein>
    <submittedName>
        <fullName evidence="2">Uncharacterized protein</fullName>
    </submittedName>
</protein>
<proteinExistence type="predicted"/>
<keyword evidence="3" id="KW-1185">Reference proteome</keyword>
<sequence length="267" mass="28545">MSTRKLICTLAGLAAVCALLSYAASERLGGLRGGSTASAAAHHAGPGYGSYLQIAGVPARDYDAANAGAHRDGDAWVLGDVDLEAVRAAAAAPQDLDRLAEADPKWIPTQTWKMRHGGASPFALAKEHCSARHLARMEAMCKADISVVVERQGAGEGHVVYARPALGDGATDDCRAYADCIARDAWLDRATPLPDGPDPLHAFQAGDIRLPMHGTRDEWQVSLHSEIELVTDNLAAIRQLDLADPQIRQSLDLQQDLLEQLEWMAAL</sequence>
<feature type="signal peptide" evidence="1">
    <location>
        <begin position="1"/>
        <end position="23"/>
    </location>
</feature>
<evidence type="ECO:0000313" key="3">
    <source>
        <dbReference type="Proteomes" id="UP001221686"/>
    </source>
</evidence>
<gene>
    <name evidence="2" type="ORF">POL25_41230</name>
</gene>
<organism evidence="2 3">
    <name type="scientific">Nannocystis bainbridge</name>
    <dbReference type="NCBI Taxonomy" id="2995303"/>
    <lineage>
        <taxon>Bacteria</taxon>
        <taxon>Pseudomonadati</taxon>
        <taxon>Myxococcota</taxon>
        <taxon>Polyangia</taxon>
        <taxon>Nannocystales</taxon>
        <taxon>Nannocystaceae</taxon>
        <taxon>Nannocystis</taxon>
    </lineage>
</organism>
<reference evidence="2 3" key="1">
    <citation type="submission" date="2022-11" db="EMBL/GenBank/DDBJ databases">
        <title>Minimal conservation of predation-associated metabolite biosynthetic gene clusters underscores biosynthetic potential of Myxococcota including descriptions for ten novel species: Archangium lansinium sp. nov., Myxococcus landrumus sp. nov., Nannocystis bai.</title>
        <authorList>
            <person name="Ahearne A."/>
            <person name="Stevens C."/>
            <person name="Dowd S."/>
        </authorList>
    </citation>
    <scope>NUCLEOTIDE SEQUENCE [LARGE SCALE GENOMIC DNA]</scope>
    <source>
        <strain evidence="2 3">BB15-2</strain>
    </source>
</reference>
<evidence type="ECO:0000313" key="2">
    <source>
        <dbReference type="EMBL" id="MDC0723376.1"/>
    </source>
</evidence>
<dbReference type="EMBL" id="JAQNDL010000005">
    <property type="protein sequence ID" value="MDC0723376.1"/>
    <property type="molecule type" value="Genomic_DNA"/>
</dbReference>